<dbReference type="RefSeq" id="WP_088664931.1">
    <property type="nucleotide sequence ID" value="NZ_CP021408.1"/>
</dbReference>
<evidence type="ECO:0000256" key="1">
    <source>
        <dbReference type="SAM" id="SignalP"/>
    </source>
</evidence>
<feature type="chain" id="PRO_5012584085" description="Repeat protein (TIGR01451 family)" evidence="1">
    <location>
        <begin position="32"/>
        <end position="176"/>
    </location>
</feature>
<sequence length="176" mass="18501">MSISVFSASRSGFAAMALVLALPLSLGAASAAAEALESQFSYLIVETDAEGAEQLVARTSVKPGETIHYQLQHTNTTEDAMSGLVIAAPVPQGVTISLGSETTSVPAVFEVQAELDPENEGLEWSTLPATRVVIEADGTTREEPLPEADIAAVRWSYSEPLDPGAVGLNAYRVRVN</sequence>
<accession>A0A291M4P1</accession>
<gene>
    <name evidence="2" type="ORF">CBW24_17580</name>
</gene>
<keyword evidence="1" id="KW-0732">Signal</keyword>
<keyword evidence="2" id="KW-0614">Plasmid</keyword>
<evidence type="ECO:0000313" key="3">
    <source>
        <dbReference type="Proteomes" id="UP000219050"/>
    </source>
</evidence>
<name>A0A291M4P1_9RHOB</name>
<dbReference type="OrthoDB" id="7861275at2"/>
<dbReference type="Proteomes" id="UP000219050">
    <property type="component" value="Plasmid pDY25-D"/>
</dbReference>
<evidence type="ECO:0000313" key="2">
    <source>
        <dbReference type="EMBL" id="ATI43953.1"/>
    </source>
</evidence>
<dbReference type="KEGG" id="cmag:CBW24_17580"/>
<reference evidence="2 3" key="1">
    <citation type="submission" date="2017-05" db="EMBL/GenBank/DDBJ databases">
        <title>Comparative genomic and metabolic analysis of manganese-oxidizing mechanisms in Celeribater manganoxidans DY25T: its adaption to the environment of polymetallic nodule.</title>
        <authorList>
            <person name="Wang X."/>
        </authorList>
    </citation>
    <scope>NUCLEOTIDE SEQUENCE [LARGE SCALE GENOMIC DNA]</scope>
    <source>
        <strain evidence="2 3">DY25</strain>
        <plasmid evidence="3">pdy25-d</plasmid>
    </source>
</reference>
<evidence type="ECO:0008006" key="4">
    <source>
        <dbReference type="Google" id="ProtNLM"/>
    </source>
</evidence>
<feature type="signal peptide" evidence="1">
    <location>
        <begin position="1"/>
        <end position="31"/>
    </location>
</feature>
<keyword evidence="3" id="KW-1185">Reference proteome</keyword>
<geneLocation type="plasmid" evidence="3">
    <name>pdy25-d</name>
</geneLocation>
<protein>
    <recommendedName>
        <fullName evidence="4">Repeat protein (TIGR01451 family)</fullName>
    </recommendedName>
</protein>
<dbReference type="EMBL" id="CP021408">
    <property type="protein sequence ID" value="ATI43953.1"/>
    <property type="molecule type" value="Genomic_DNA"/>
</dbReference>
<organism evidence="2 3">
    <name type="scientific">Pacificitalea manganoxidans</name>
    <dbReference type="NCBI Taxonomy" id="1411902"/>
    <lineage>
        <taxon>Bacteria</taxon>
        <taxon>Pseudomonadati</taxon>
        <taxon>Pseudomonadota</taxon>
        <taxon>Alphaproteobacteria</taxon>
        <taxon>Rhodobacterales</taxon>
        <taxon>Paracoccaceae</taxon>
        <taxon>Pacificitalea</taxon>
    </lineage>
</organism>
<dbReference type="AlphaFoldDB" id="A0A291M4P1"/>
<proteinExistence type="predicted"/>